<sequence>MSNNKTLKVFSSTAVAGMIAAAMMSSQAFAAVDAYSVKVGDQIYKYDRVELEKSFLDSKAGDKAALYEDFTKKLGEAKGFYAFNDTKNGYVDYNSIEAKFLEAKDAGQKFDVNAFTESKDAKIVEVKSVKKAVVNKDGNVEYVTESKEDEKGDLKVTSVEVLNLKQVKINFNKAVTDDDRKDDIEDEENYTLKDKDNSEVKDAIKEVKLDENKKSATLTFNDVTNSSYKGIKEYIIENQEKYTLVIDEEVTGNDEEKKVIKFSDATLPEVKGISVVGVDTIKVTFSEPVMPENIEKISAKLGKPDQPSPILGKDDFNIVDINNDDVNIRRVELVNDNKEANIILSSDLKDKEKVKVKVKASVRDYAGLSVLEAEAKTVEAKKDTKAPTIVDYKDVKDDKVTLVFDKEIKVKDSDSNEIKGEDLEKIYQTSDKPGNYAKKATIDGKELKIEFDTDSLNNEATIYLKSGLIESRWEVENDKLSKRVVKNVDNTKPEVKKVEQDTKTNNKIKVKFSKKVKCDDINKNKDENALNKSNYTLKDNKGREWSIDKIEKDGSDKEFVVKTIKDLDDDKEYTLEIKNIEDKDGNAIAKTKKKFKVVDNDAVKEADVKVKAYSIGTSDQKIVVDFDSTMKFDDSKYSVNDLSKYTLVSDKAEFDGKHAINLSEVYRANKKKAKDGRALEITMPGKEGKNGKNADLHDKQFNLSENSKYTLQIDRVSDNNGNVTEKNFEVEVTTFSKNNTGITFDMSSDYEPQINALDRISFSFNDKVNFNESDIKVVVAKTAEKAKELAGLKMEGDKIVWKKADMQKAIQEDKTVGEGILDIAKATPSTNDDGNTKVDILMDKMFKDKAYDDSDNNHIFTYDGHFMKRDKNKKALTGDNNKLNVYVVVVPSKGTVTETDNEYDQTVAWGTPILVQDKLAPAIQDNNVRDKEAKFIDVNHAGQKDKNNTDKIVQYFYNKEANVGSIVLTFEEDLAENSIGTTSVELNKDDFKDAKVSSVKVNKNKVIINVIDLVDTSKDKDSKDYKKELNVGSRFALKSVTDKNNNEASKVDLEVGDFKKLKANEVDADFDETVVGKAVKVVEELKKLPQIKDVDDKTDVAAAEAAIEALKATKTIDVSEYEKQVKEIKDAAKAKKDAAAEAENLRDAEAKVAKYEALAVDNDVNIKKAVDSKAGAKEGATAAVAKVTDEAKRNELNKKITEKDTLIDTAATVATVEVADVKVNKAHNSIVKPTVVMKNAAGVELDTAVTVTYAWTVESVEQGSTAATVKATPEMLQLTNKTTKQPTATVTNDASGVDAGDNWTIKVVVTQNEKAPVEGTGKITAE</sequence>
<dbReference type="InterPro" id="IPR014755">
    <property type="entry name" value="Cu-Rt/internalin_Ig-like"/>
</dbReference>
<dbReference type="EMBL" id="JAAMYB010000001">
    <property type="protein sequence ID" value="MCD3193717.1"/>
    <property type="molecule type" value="Genomic_DNA"/>
</dbReference>
<feature type="signal peptide" evidence="3">
    <location>
        <begin position="1"/>
        <end position="30"/>
    </location>
</feature>
<dbReference type="Gene3D" id="2.60.40.1220">
    <property type="match status" value="3"/>
</dbReference>
<dbReference type="Proteomes" id="UP000813637">
    <property type="component" value="Unassembled WGS sequence"/>
</dbReference>
<evidence type="ECO:0000256" key="1">
    <source>
        <dbReference type="ARBA" id="ARBA00022729"/>
    </source>
</evidence>
<reference evidence="4" key="1">
    <citation type="submission" date="2020-02" db="EMBL/GenBank/DDBJ databases">
        <authorList>
            <person name="Fillo S."/>
            <person name="Giordani F."/>
            <person name="Tonon E."/>
            <person name="Drigo I."/>
            <person name="Anselmo A."/>
            <person name="Fortunato A."/>
            <person name="Bano L."/>
            <person name="Lista F."/>
        </authorList>
    </citation>
    <scope>NUCLEOTIDE SEQUENCE</scope>
    <source>
        <strain evidence="4">IZSVe-TV_9877_3_12</strain>
    </source>
</reference>
<evidence type="ECO:0000313" key="4">
    <source>
        <dbReference type="EMBL" id="MCD3193717.1"/>
    </source>
</evidence>
<reference evidence="4" key="2">
    <citation type="journal article" date="2021" name="Microorganisms">
        <title>Extensive Genome Exploration of Clostridium botulinum Group III Field Strains.</title>
        <authorList>
            <person name="Fillo S."/>
            <person name="Giordani F."/>
            <person name="Tonon E."/>
            <person name="Drigo I."/>
            <person name="Anselmo A."/>
            <person name="Fortunato A."/>
            <person name="Lista F."/>
            <person name="Bano L."/>
        </authorList>
    </citation>
    <scope>NUCLEOTIDE SEQUENCE</scope>
    <source>
        <strain evidence="4">IZSVe-TV_9877_3_12</strain>
    </source>
</reference>
<accession>A0A9Q3V5P8</accession>
<feature type="coiled-coil region" evidence="2">
    <location>
        <begin position="1118"/>
        <end position="1158"/>
    </location>
</feature>
<evidence type="ECO:0000313" key="5">
    <source>
        <dbReference type="Proteomes" id="UP000813637"/>
    </source>
</evidence>
<evidence type="ECO:0000256" key="3">
    <source>
        <dbReference type="SAM" id="SignalP"/>
    </source>
</evidence>
<name>A0A9Q3V5P8_CLOBO</name>
<keyword evidence="1 3" id="KW-0732">Signal</keyword>
<gene>
    <name evidence="4" type="ORF">G8S53_00230</name>
</gene>
<proteinExistence type="predicted"/>
<dbReference type="RefSeq" id="WP_198091106.1">
    <property type="nucleotide sequence ID" value="NZ_JAAMYB010000001.1"/>
</dbReference>
<keyword evidence="2" id="KW-0175">Coiled coil</keyword>
<evidence type="ECO:0000256" key="2">
    <source>
        <dbReference type="SAM" id="Coils"/>
    </source>
</evidence>
<feature type="chain" id="PRO_5040127120" evidence="3">
    <location>
        <begin position="31"/>
        <end position="1326"/>
    </location>
</feature>
<organism evidence="4 5">
    <name type="scientific">Clostridium botulinum C</name>
    <dbReference type="NCBI Taxonomy" id="36828"/>
    <lineage>
        <taxon>Bacteria</taxon>
        <taxon>Bacillati</taxon>
        <taxon>Bacillota</taxon>
        <taxon>Clostridia</taxon>
        <taxon>Eubacteriales</taxon>
        <taxon>Clostridiaceae</taxon>
        <taxon>Clostridium</taxon>
    </lineage>
</organism>
<comment type="caution">
    <text evidence="4">The sequence shown here is derived from an EMBL/GenBank/DDBJ whole genome shotgun (WGS) entry which is preliminary data.</text>
</comment>
<protein>
    <submittedName>
        <fullName evidence="4">Uncharacterized protein</fullName>
    </submittedName>
</protein>